<dbReference type="OrthoDB" id="1935129at2"/>
<keyword evidence="1" id="KW-0732">Signal</keyword>
<sequence>MKKILVSALIAIMVGATLTGCGKANNGNNQSVEQGTGQTSSVSAKEVVEKLSEEELFMMPTMVDDEMAKDIYHLNLEDIVDYGILVPGVTAQQDAIIVVKAKEGKVDSVKASLEEYIQDLLAGHLYPEYLEAAENATIEVNGDLVSLFILNSEIKDNIEAKYNDLIK</sequence>
<dbReference type="Proteomes" id="UP000095558">
    <property type="component" value="Unassembled WGS sequence"/>
</dbReference>
<dbReference type="EMBL" id="CYZV01000001">
    <property type="protein sequence ID" value="CUN52100.1"/>
    <property type="molecule type" value="Genomic_DNA"/>
</dbReference>
<reference evidence="2 3" key="1">
    <citation type="submission" date="2015-09" db="EMBL/GenBank/DDBJ databases">
        <authorList>
            <consortium name="Pathogen Informatics"/>
        </authorList>
    </citation>
    <scope>NUCLEOTIDE SEQUENCE [LARGE SCALE GENOMIC DNA]</scope>
    <source>
        <strain evidence="2 3">2789STDY5834855</strain>
    </source>
</reference>
<feature type="chain" id="PRO_5038966179" evidence="1">
    <location>
        <begin position="20"/>
        <end position="167"/>
    </location>
</feature>
<proteinExistence type="predicted"/>
<dbReference type="RefSeq" id="WP_055274877.1">
    <property type="nucleotide sequence ID" value="NZ_CYYT01000010.1"/>
</dbReference>
<evidence type="ECO:0000256" key="1">
    <source>
        <dbReference type="SAM" id="SignalP"/>
    </source>
</evidence>
<organism evidence="2 3">
    <name type="scientific">Clostridium disporicum</name>
    <dbReference type="NCBI Taxonomy" id="84024"/>
    <lineage>
        <taxon>Bacteria</taxon>
        <taxon>Bacillati</taxon>
        <taxon>Bacillota</taxon>
        <taxon>Clostridia</taxon>
        <taxon>Eubacteriales</taxon>
        <taxon>Clostridiaceae</taxon>
        <taxon>Clostridium</taxon>
    </lineage>
</organism>
<keyword evidence="2" id="KW-0449">Lipoprotein</keyword>
<dbReference type="AlphaFoldDB" id="A0A174CA71"/>
<gene>
    <name evidence="2" type="ORF">ERS852470_00120</name>
</gene>
<dbReference type="InterPro" id="IPR025648">
    <property type="entry name" value="DUF4358"/>
</dbReference>
<protein>
    <submittedName>
        <fullName evidence="2">Lipoprotein</fullName>
    </submittedName>
</protein>
<feature type="signal peptide" evidence="1">
    <location>
        <begin position="1"/>
        <end position="19"/>
    </location>
</feature>
<dbReference type="Pfam" id="PF14270">
    <property type="entry name" value="DUF4358"/>
    <property type="match status" value="1"/>
</dbReference>
<evidence type="ECO:0000313" key="3">
    <source>
        <dbReference type="Proteomes" id="UP000095558"/>
    </source>
</evidence>
<dbReference type="PROSITE" id="PS51257">
    <property type="entry name" value="PROKAR_LIPOPROTEIN"/>
    <property type="match status" value="1"/>
</dbReference>
<name>A0A174CA71_9CLOT</name>
<accession>A0A174CA71</accession>
<evidence type="ECO:0000313" key="2">
    <source>
        <dbReference type="EMBL" id="CUN52100.1"/>
    </source>
</evidence>